<evidence type="ECO:0000313" key="2">
    <source>
        <dbReference type="EMBL" id="KAF9458046.1"/>
    </source>
</evidence>
<gene>
    <name evidence="2" type="ORF">BDZ94DRAFT_152752</name>
</gene>
<dbReference type="AlphaFoldDB" id="A0A9P6CA48"/>
<keyword evidence="3" id="KW-1185">Reference proteome</keyword>
<evidence type="ECO:0000256" key="1">
    <source>
        <dbReference type="SAM" id="MobiDB-lite"/>
    </source>
</evidence>
<comment type="caution">
    <text evidence="2">The sequence shown here is derived from an EMBL/GenBank/DDBJ whole genome shotgun (WGS) entry which is preliminary data.</text>
</comment>
<organism evidence="2 3">
    <name type="scientific">Collybia nuda</name>
    <dbReference type="NCBI Taxonomy" id="64659"/>
    <lineage>
        <taxon>Eukaryota</taxon>
        <taxon>Fungi</taxon>
        <taxon>Dikarya</taxon>
        <taxon>Basidiomycota</taxon>
        <taxon>Agaricomycotina</taxon>
        <taxon>Agaricomycetes</taxon>
        <taxon>Agaricomycetidae</taxon>
        <taxon>Agaricales</taxon>
        <taxon>Tricholomatineae</taxon>
        <taxon>Clitocybaceae</taxon>
        <taxon>Collybia</taxon>
    </lineage>
</organism>
<feature type="compositionally biased region" description="Basic residues" evidence="1">
    <location>
        <begin position="1"/>
        <end position="22"/>
    </location>
</feature>
<evidence type="ECO:0000313" key="3">
    <source>
        <dbReference type="Proteomes" id="UP000807353"/>
    </source>
</evidence>
<name>A0A9P6CA48_9AGAR</name>
<feature type="region of interest" description="Disordered" evidence="1">
    <location>
        <begin position="1"/>
        <end position="23"/>
    </location>
</feature>
<reference evidence="2" key="1">
    <citation type="submission" date="2020-11" db="EMBL/GenBank/DDBJ databases">
        <authorList>
            <consortium name="DOE Joint Genome Institute"/>
            <person name="Ahrendt S."/>
            <person name="Riley R."/>
            <person name="Andreopoulos W."/>
            <person name="Labutti K."/>
            <person name="Pangilinan J."/>
            <person name="Ruiz-Duenas F.J."/>
            <person name="Barrasa J.M."/>
            <person name="Sanchez-Garcia M."/>
            <person name="Camarero S."/>
            <person name="Miyauchi S."/>
            <person name="Serrano A."/>
            <person name="Linde D."/>
            <person name="Babiker R."/>
            <person name="Drula E."/>
            <person name="Ayuso-Fernandez I."/>
            <person name="Pacheco R."/>
            <person name="Padilla G."/>
            <person name="Ferreira P."/>
            <person name="Barriuso J."/>
            <person name="Kellner H."/>
            <person name="Castanera R."/>
            <person name="Alfaro M."/>
            <person name="Ramirez L."/>
            <person name="Pisabarro A.G."/>
            <person name="Kuo A."/>
            <person name="Tritt A."/>
            <person name="Lipzen A."/>
            <person name="He G."/>
            <person name="Yan M."/>
            <person name="Ng V."/>
            <person name="Cullen D."/>
            <person name="Martin F."/>
            <person name="Rosso M.-N."/>
            <person name="Henrissat B."/>
            <person name="Hibbett D."/>
            <person name="Martinez A.T."/>
            <person name="Grigoriev I.V."/>
        </authorList>
    </citation>
    <scope>NUCLEOTIDE SEQUENCE</scope>
    <source>
        <strain evidence="2">CBS 247.69</strain>
    </source>
</reference>
<proteinExistence type="predicted"/>
<accession>A0A9P6CA48</accession>
<protein>
    <submittedName>
        <fullName evidence="2">Uncharacterized protein</fullName>
    </submittedName>
</protein>
<dbReference type="EMBL" id="MU150351">
    <property type="protein sequence ID" value="KAF9458046.1"/>
    <property type="molecule type" value="Genomic_DNA"/>
</dbReference>
<sequence>MSPLPHKSKHLRTGSFTPRRKTRDCSTTHLESRILQIGFVESGGPHFSSPSGTLKPRYAKPFALSNSPCRPILLSSIYFDIRSLFPLVWVHGRLYHRHALTKTSNPTFIYLSRFLKQPSLTQATNLNFGRTFRPIPSIERSPHMFPPPSAQQDTVPPLRSNKPFLLSSCDFGTYGTTTLHPVNDPAELRPLSYE</sequence>
<dbReference type="Proteomes" id="UP000807353">
    <property type="component" value="Unassembled WGS sequence"/>
</dbReference>